<evidence type="ECO:0000256" key="2">
    <source>
        <dbReference type="SAM" id="SignalP"/>
    </source>
</evidence>
<evidence type="ECO:0008006" key="5">
    <source>
        <dbReference type="Google" id="ProtNLM"/>
    </source>
</evidence>
<accession>A0ABT9U121</accession>
<evidence type="ECO:0000313" key="4">
    <source>
        <dbReference type="Proteomes" id="UP001229346"/>
    </source>
</evidence>
<dbReference type="RefSeq" id="WP_307204494.1">
    <property type="nucleotide sequence ID" value="NZ_JAUSSU010000005.1"/>
</dbReference>
<keyword evidence="2" id="KW-0732">Signal</keyword>
<feature type="chain" id="PRO_5045723848" description="DUF4352 domain-containing protein" evidence="2">
    <location>
        <begin position="29"/>
        <end position="166"/>
    </location>
</feature>
<dbReference type="EMBL" id="JAUSSU010000005">
    <property type="protein sequence ID" value="MDQ0113327.1"/>
    <property type="molecule type" value="Genomic_DNA"/>
</dbReference>
<feature type="compositionally biased region" description="Polar residues" evidence="1">
    <location>
        <begin position="26"/>
        <end position="50"/>
    </location>
</feature>
<comment type="caution">
    <text evidence="3">The sequence shown here is derived from an EMBL/GenBank/DDBJ whole genome shotgun (WGS) entry which is preliminary data.</text>
</comment>
<protein>
    <recommendedName>
        <fullName evidence="5">DUF4352 domain-containing protein</fullName>
    </recommendedName>
</protein>
<dbReference type="Proteomes" id="UP001229346">
    <property type="component" value="Unassembled WGS sequence"/>
</dbReference>
<gene>
    <name evidence="3" type="ORF">J2T15_002768</name>
</gene>
<proteinExistence type="predicted"/>
<sequence length="166" mass="17949">MKNNKLIYTILTLLVLLLTSACGTQSSAETPADTEATTRPADSSPANTDAPTDDSASAEKEILIIIDQTPKPIEGNSFDFVVKQLPEGYALAEMQWVSEANMIIDSIDDAIAHGGNGDAGFYISGDGQFMGFFYPDSMKGEKGKVVFLFKNEAGKELTWTKEITLK</sequence>
<evidence type="ECO:0000313" key="3">
    <source>
        <dbReference type="EMBL" id="MDQ0113327.1"/>
    </source>
</evidence>
<dbReference type="PROSITE" id="PS51257">
    <property type="entry name" value="PROKAR_LIPOPROTEIN"/>
    <property type="match status" value="1"/>
</dbReference>
<evidence type="ECO:0000256" key="1">
    <source>
        <dbReference type="SAM" id="MobiDB-lite"/>
    </source>
</evidence>
<feature type="signal peptide" evidence="2">
    <location>
        <begin position="1"/>
        <end position="28"/>
    </location>
</feature>
<reference evidence="3 4" key="1">
    <citation type="submission" date="2023-07" db="EMBL/GenBank/DDBJ databases">
        <title>Sorghum-associated microbial communities from plants grown in Nebraska, USA.</title>
        <authorList>
            <person name="Schachtman D."/>
        </authorList>
    </citation>
    <scope>NUCLEOTIDE SEQUENCE [LARGE SCALE GENOMIC DNA]</scope>
    <source>
        <strain evidence="3 4">CC482</strain>
    </source>
</reference>
<keyword evidence="4" id="KW-1185">Reference proteome</keyword>
<organism evidence="3 4">
    <name type="scientific">Paenibacillus harenae</name>
    <dbReference type="NCBI Taxonomy" id="306543"/>
    <lineage>
        <taxon>Bacteria</taxon>
        <taxon>Bacillati</taxon>
        <taxon>Bacillota</taxon>
        <taxon>Bacilli</taxon>
        <taxon>Bacillales</taxon>
        <taxon>Paenibacillaceae</taxon>
        <taxon>Paenibacillus</taxon>
    </lineage>
</organism>
<name>A0ABT9U121_PAEHA</name>
<feature type="region of interest" description="Disordered" evidence="1">
    <location>
        <begin position="26"/>
        <end position="55"/>
    </location>
</feature>